<dbReference type="InterPro" id="IPR010985">
    <property type="entry name" value="Ribbon_hlx_hlx"/>
</dbReference>
<name>A0A1V3NS74_9GAMM</name>
<protein>
    <submittedName>
        <fullName evidence="1">CopG family transcriptional regulator</fullName>
    </submittedName>
</protein>
<evidence type="ECO:0000313" key="2">
    <source>
        <dbReference type="Proteomes" id="UP000189462"/>
    </source>
</evidence>
<sequence>MAATTRRTTIRFDQGLHEALRLKAAQTHRSISAIVTDAARVALLEDEEDLAAFDERGAEPVLTYEDLVNELKVHSKL</sequence>
<dbReference type="OrthoDB" id="573821at2"/>
<proteinExistence type="predicted"/>
<gene>
    <name evidence="1" type="ORF">B1C78_02525</name>
</gene>
<dbReference type="GO" id="GO:0006355">
    <property type="term" value="P:regulation of DNA-templated transcription"/>
    <property type="evidence" value="ECO:0007669"/>
    <property type="project" value="InterPro"/>
</dbReference>
<accession>A0A1V3NS74</accession>
<comment type="caution">
    <text evidence="1">The sequence shown here is derived from an EMBL/GenBank/DDBJ whole genome shotgun (WGS) entry which is preliminary data.</text>
</comment>
<dbReference type="EMBL" id="MVBK01000014">
    <property type="protein sequence ID" value="OOG27891.1"/>
    <property type="molecule type" value="Genomic_DNA"/>
</dbReference>
<organism evidence="1 2">
    <name type="scientific">Thioalkalivibrio denitrificans</name>
    <dbReference type="NCBI Taxonomy" id="108003"/>
    <lineage>
        <taxon>Bacteria</taxon>
        <taxon>Pseudomonadati</taxon>
        <taxon>Pseudomonadota</taxon>
        <taxon>Gammaproteobacteria</taxon>
        <taxon>Chromatiales</taxon>
        <taxon>Ectothiorhodospiraceae</taxon>
        <taxon>Thioalkalivibrio</taxon>
    </lineage>
</organism>
<reference evidence="1 2" key="1">
    <citation type="submission" date="2017-02" db="EMBL/GenBank/DDBJ databases">
        <title>Genomic diversity within the haloalkaliphilic genus Thioalkalivibrio.</title>
        <authorList>
            <person name="Ahn A.-C."/>
            <person name="Meier-Kolthoff J."/>
            <person name="Overmars L."/>
            <person name="Richter M."/>
            <person name="Woyke T."/>
            <person name="Sorokin D.Y."/>
            <person name="Muyzer G."/>
        </authorList>
    </citation>
    <scope>NUCLEOTIDE SEQUENCE [LARGE SCALE GENOMIC DNA]</scope>
    <source>
        <strain evidence="1 2">ALJD</strain>
    </source>
</reference>
<evidence type="ECO:0000313" key="1">
    <source>
        <dbReference type="EMBL" id="OOG27891.1"/>
    </source>
</evidence>
<dbReference type="Proteomes" id="UP000189462">
    <property type="component" value="Unassembled WGS sequence"/>
</dbReference>
<dbReference type="STRING" id="108003.B1C78_02525"/>
<keyword evidence="2" id="KW-1185">Reference proteome</keyword>
<dbReference type="RefSeq" id="WP_077277585.1">
    <property type="nucleotide sequence ID" value="NZ_MVBK01000014.1"/>
</dbReference>
<dbReference type="SUPFAM" id="SSF47598">
    <property type="entry name" value="Ribbon-helix-helix"/>
    <property type="match status" value="1"/>
</dbReference>
<dbReference type="AlphaFoldDB" id="A0A1V3NS74"/>